<dbReference type="Pfam" id="PF02518">
    <property type="entry name" value="HATPase_c"/>
    <property type="match status" value="1"/>
</dbReference>
<feature type="domain" description="Histidine kinase" evidence="9">
    <location>
        <begin position="195"/>
        <end position="411"/>
    </location>
</feature>
<proteinExistence type="predicted"/>
<reference evidence="10 11" key="1">
    <citation type="submission" date="2019-03" db="EMBL/GenBank/DDBJ databases">
        <title>Genomics of glacier-inhabiting Cryobacterium strains.</title>
        <authorList>
            <person name="Liu Q."/>
            <person name="Xin Y.-H."/>
        </authorList>
    </citation>
    <scope>NUCLEOTIDE SEQUENCE [LARGE SCALE GENOMIC DNA]</scope>
    <source>
        <strain evidence="10 11">Hh34</strain>
    </source>
</reference>
<dbReference type="CDD" id="cd00082">
    <property type="entry name" value="HisKA"/>
    <property type="match status" value="1"/>
</dbReference>
<evidence type="ECO:0000259" key="9">
    <source>
        <dbReference type="PROSITE" id="PS50109"/>
    </source>
</evidence>
<dbReference type="InterPro" id="IPR003661">
    <property type="entry name" value="HisK_dim/P_dom"/>
</dbReference>
<keyword evidence="8" id="KW-1133">Transmembrane helix</keyword>
<dbReference type="SMART" id="SM00387">
    <property type="entry name" value="HATPase_c"/>
    <property type="match status" value="1"/>
</dbReference>
<evidence type="ECO:0000256" key="5">
    <source>
        <dbReference type="ARBA" id="ARBA00022679"/>
    </source>
</evidence>
<organism evidence="10 11">
    <name type="scientific">Cryobacterium levicorallinum</name>
    <dbReference type="NCBI Taxonomy" id="995038"/>
    <lineage>
        <taxon>Bacteria</taxon>
        <taxon>Bacillati</taxon>
        <taxon>Actinomycetota</taxon>
        <taxon>Actinomycetes</taxon>
        <taxon>Micrococcales</taxon>
        <taxon>Microbacteriaceae</taxon>
        <taxon>Cryobacterium</taxon>
    </lineage>
</organism>
<dbReference type="Proteomes" id="UP000297963">
    <property type="component" value="Unassembled WGS sequence"/>
</dbReference>
<dbReference type="PANTHER" id="PTHR43711:SF1">
    <property type="entry name" value="HISTIDINE KINASE 1"/>
    <property type="match status" value="1"/>
</dbReference>
<comment type="subcellular location">
    <subcellularLocation>
        <location evidence="2">Cell membrane</location>
    </subcellularLocation>
</comment>
<evidence type="ECO:0000313" key="10">
    <source>
        <dbReference type="EMBL" id="TFB88083.1"/>
    </source>
</evidence>
<dbReference type="EMBL" id="SOFE01000004">
    <property type="protein sequence ID" value="TFB88083.1"/>
    <property type="molecule type" value="Genomic_DNA"/>
</dbReference>
<dbReference type="Gene3D" id="3.30.565.10">
    <property type="entry name" value="Histidine kinase-like ATPase, C-terminal domain"/>
    <property type="match status" value="1"/>
</dbReference>
<dbReference type="InterPro" id="IPR003594">
    <property type="entry name" value="HATPase_dom"/>
</dbReference>
<keyword evidence="7" id="KW-0902">Two-component regulatory system</keyword>
<evidence type="ECO:0000256" key="6">
    <source>
        <dbReference type="ARBA" id="ARBA00022777"/>
    </source>
</evidence>
<evidence type="ECO:0000256" key="3">
    <source>
        <dbReference type="ARBA" id="ARBA00012438"/>
    </source>
</evidence>
<name>A0A4R8VT11_9MICO</name>
<evidence type="ECO:0000313" key="11">
    <source>
        <dbReference type="Proteomes" id="UP000297963"/>
    </source>
</evidence>
<keyword evidence="4" id="KW-0597">Phosphoprotein</keyword>
<evidence type="ECO:0000256" key="7">
    <source>
        <dbReference type="ARBA" id="ARBA00023012"/>
    </source>
</evidence>
<dbReference type="InterPro" id="IPR050736">
    <property type="entry name" value="Sensor_HK_Regulatory"/>
</dbReference>
<dbReference type="Gene3D" id="1.10.287.130">
    <property type="match status" value="1"/>
</dbReference>
<dbReference type="FunFam" id="3.30.565.10:FF:000006">
    <property type="entry name" value="Sensor histidine kinase WalK"/>
    <property type="match status" value="1"/>
</dbReference>
<dbReference type="InterPro" id="IPR036097">
    <property type="entry name" value="HisK_dim/P_sf"/>
</dbReference>
<keyword evidence="5" id="KW-0808">Transferase</keyword>
<dbReference type="Pfam" id="PF00512">
    <property type="entry name" value="HisKA"/>
    <property type="match status" value="1"/>
</dbReference>
<dbReference type="CDD" id="cd00075">
    <property type="entry name" value="HATPase"/>
    <property type="match status" value="1"/>
</dbReference>
<dbReference type="SMART" id="SM00388">
    <property type="entry name" value="HisKA"/>
    <property type="match status" value="1"/>
</dbReference>
<feature type="transmembrane region" description="Helical" evidence="8">
    <location>
        <begin position="144"/>
        <end position="163"/>
    </location>
</feature>
<keyword evidence="8" id="KW-0472">Membrane</keyword>
<sequence length="430" mass="45826">MGMARHYEGYARSLLEFQIVVFGALLVVGTALLLSRPNSLDPMLYGTGAGLIALTTLATVLGNRTVLFQRFSLLVPLVDIVGIRLTALADDPMLSGGALLLMLPIIWIAYSFGPWGFVICLALVAATSPSSFFAGYADFDSKEFTRLVAFPLTMVIMSAAAGVSGTRIRRKRRELAAQTALTEQAVRARDDLIEAVTHELRTPLTSILGNAELVQRASEHAQTVERRAGVIVRNAEQMETILADLLLARSTGTSQLELHRAATDIRVLIDHSHAASRAAADARQVTIDVTAASPAWAEVDPSRIRQVLDNLLTNAVKYNRVGGTVTVSETRDGDTVTFAITDSGCGIAAADRARVFEPYFRTESARLSTQSGTGLGLGISRDIAQRHGGDLRLAHSSAAGSRFELTLPLAGVTVAAPPLSVSALQGGRHG</sequence>
<evidence type="ECO:0000256" key="2">
    <source>
        <dbReference type="ARBA" id="ARBA00004236"/>
    </source>
</evidence>
<evidence type="ECO:0000256" key="8">
    <source>
        <dbReference type="SAM" id="Phobius"/>
    </source>
</evidence>
<evidence type="ECO:0000256" key="1">
    <source>
        <dbReference type="ARBA" id="ARBA00000085"/>
    </source>
</evidence>
<evidence type="ECO:0000256" key="4">
    <source>
        <dbReference type="ARBA" id="ARBA00022553"/>
    </source>
</evidence>
<accession>A0A4R8VT11</accession>
<keyword evidence="8" id="KW-0812">Transmembrane</keyword>
<dbReference type="SUPFAM" id="SSF47384">
    <property type="entry name" value="Homodimeric domain of signal transducing histidine kinase"/>
    <property type="match status" value="1"/>
</dbReference>
<comment type="catalytic activity">
    <reaction evidence="1">
        <text>ATP + protein L-histidine = ADP + protein N-phospho-L-histidine.</text>
        <dbReference type="EC" id="2.7.13.3"/>
    </reaction>
</comment>
<dbReference type="GO" id="GO:0000155">
    <property type="term" value="F:phosphorelay sensor kinase activity"/>
    <property type="evidence" value="ECO:0007669"/>
    <property type="project" value="InterPro"/>
</dbReference>
<dbReference type="GO" id="GO:0005886">
    <property type="term" value="C:plasma membrane"/>
    <property type="evidence" value="ECO:0007669"/>
    <property type="project" value="UniProtKB-SubCell"/>
</dbReference>
<feature type="transmembrane region" description="Helical" evidence="8">
    <location>
        <begin position="99"/>
        <end position="124"/>
    </location>
</feature>
<protein>
    <recommendedName>
        <fullName evidence="3">histidine kinase</fullName>
        <ecNumber evidence="3">2.7.13.3</ecNumber>
    </recommendedName>
</protein>
<dbReference type="SUPFAM" id="SSF55874">
    <property type="entry name" value="ATPase domain of HSP90 chaperone/DNA topoisomerase II/histidine kinase"/>
    <property type="match status" value="1"/>
</dbReference>
<dbReference type="PRINTS" id="PR00344">
    <property type="entry name" value="BCTRLSENSOR"/>
</dbReference>
<feature type="transmembrane region" description="Helical" evidence="8">
    <location>
        <begin position="17"/>
        <end position="35"/>
    </location>
</feature>
<dbReference type="EC" id="2.7.13.3" evidence="3"/>
<dbReference type="AlphaFoldDB" id="A0A4R8VT11"/>
<dbReference type="PROSITE" id="PS50109">
    <property type="entry name" value="HIS_KIN"/>
    <property type="match status" value="1"/>
</dbReference>
<dbReference type="InterPro" id="IPR004358">
    <property type="entry name" value="Sig_transdc_His_kin-like_C"/>
</dbReference>
<comment type="caution">
    <text evidence="10">The sequence shown here is derived from an EMBL/GenBank/DDBJ whole genome shotgun (WGS) entry which is preliminary data.</text>
</comment>
<feature type="transmembrane region" description="Helical" evidence="8">
    <location>
        <begin position="42"/>
        <end position="61"/>
    </location>
</feature>
<keyword evidence="6 10" id="KW-0418">Kinase</keyword>
<gene>
    <name evidence="10" type="ORF">E3O11_03140</name>
</gene>
<dbReference type="InterPro" id="IPR005467">
    <property type="entry name" value="His_kinase_dom"/>
</dbReference>
<dbReference type="PANTHER" id="PTHR43711">
    <property type="entry name" value="TWO-COMPONENT HISTIDINE KINASE"/>
    <property type="match status" value="1"/>
</dbReference>
<dbReference type="InterPro" id="IPR036890">
    <property type="entry name" value="HATPase_C_sf"/>
</dbReference>